<dbReference type="GO" id="GO:0042597">
    <property type="term" value="C:periplasmic space"/>
    <property type="evidence" value="ECO:0007669"/>
    <property type="project" value="UniProtKB-SubCell"/>
</dbReference>
<evidence type="ECO:0000256" key="8">
    <source>
        <dbReference type="SAM" id="Phobius"/>
    </source>
</evidence>
<keyword evidence="8" id="KW-0812">Transmembrane</keyword>
<dbReference type="Pfam" id="PF16822">
    <property type="entry name" value="ALGX"/>
    <property type="match status" value="1"/>
</dbReference>
<dbReference type="InterPro" id="IPR031811">
    <property type="entry name" value="ALGX/ALGJ_SGNH-like"/>
</dbReference>
<dbReference type="RefSeq" id="WP_111282039.1">
    <property type="nucleotide sequence ID" value="NZ_QLIN01000003.1"/>
</dbReference>
<proteinExistence type="predicted"/>
<sequence length="384" mass="41458">MTIPRHTPPPTQPDDLATRSSRLPGVALLIFLFVGLLSTGSLIVSGQISLSADKMLAPQIFDGDITHRIAKELSNAQLPTTFAELERGVSWLLLSDTGPRVRPGCPGWLFLADELKVHHQAQRNADAKAQAVIDLQQQLSQRGISLLVVIVPDKSRIAAEQRCALHRPAALEGRIQAWTSKLDVAGVSNLDLTAALTPLGANAWLRTDTHWSESGAKTAAEAIAQRLKTLGISATPRRSFNESHAPFAVRPGDLVHLAGIDWLPLKWQPAPEMVAQTSTQELPVVSAASPDTEADLFGDADLPDTVLIGTSFSRNSNFAGFLQQALSAPVGNFAKDGGAFSGAANSYLNNPASKETQPRQIIWEIPERDLQSPYVDPITYRSLR</sequence>
<evidence type="ECO:0000259" key="9">
    <source>
        <dbReference type="Pfam" id="PF16822"/>
    </source>
</evidence>
<evidence type="ECO:0000256" key="6">
    <source>
        <dbReference type="ARBA" id="ARBA00022841"/>
    </source>
</evidence>
<gene>
    <name evidence="10" type="ORF">DOZ80_09040</name>
</gene>
<dbReference type="UniPathway" id="UPA00286"/>
<protein>
    <submittedName>
        <fullName evidence="10">Cell division protein FtsQ</fullName>
    </submittedName>
</protein>
<dbReference type="GO" id="GO:0016746">
    <property type="term" value="F:acyltransferase activity"/>
    <property type="evidence" value="ECO:0007669"/>
    <property type="project" value="UniProtKB-KW"/>
</dbReference>
<organism evidence="10 11">
    <name type="scientific">Pseudomonas fluorescens</name>
    <dbReference type="NCBI Taxonomy" id="294"/>
    <lineage>
        <taxon>Bacteria</taxon>
        <taxon>Pseudomonadati</taxon>
        <taxon>Pseudomonadota</taxon>
        <taxon>Gammaproteobacteria</taxon>
        <taxon>Pseudomonadales</taxon>
        <taxon>Pseudomonadaceae</taxon>
        <taxon>Pseudomonas</taxon>
    </lineage>
</organism>
<dbReference type="Proteomes" id="UP000249493">
    <property type="component" value="Unassembled WGS sequence"/>
</dbReference>
<keyword evidence="3" id="KW-0808">Transferase</keyword>
<comment type="caution">
    <text evidence="10">The sequence shown here is derived from an EMBL/GenBank/DDBJ whole genome shotgun (WGS) entry which is preliminary data.</text>
</comment>
<name>A0A327N7A3_PSEFL</name>
<keyword evidence="8" id="KW-0472">Membrane</keyword>
<feature type="domain" description="AlgX/AlgJ SGNH hydrolase-like" evidence="9">
    <location>
        <begin position="101"/>
        <end position="367"/>
    </location>
</feature>
<evidence type="ECO:0000313" key="10">
    <source>
        <dbReference type="EMBL" id="RAI70633.1"/>
    </source>
</evidence>
<keyword evidence="7" id="KW-0012">Acyltransferase</keyword>
<keyword evidence="10" id="KW-0132">Cell division</keyword>
<reference evidence="10 11" key="1">
    <citation type="submission" date="2018-06" db="EMBL/GenBank/DDBJ databases">
        <authorList>
            <person name="Zhirakovskaya E."/>
        </authorList>
    </citation>
    <scope>NUCLEOTIDE SEQUENCE [LARGE SCALE GENOMIC DNA]</scope>
    <source>
        <strain evidence="10 11">LY3</strain>
    </source>
</reference>
<keyword evidence="8" id="KW-1133">Transmembrane helix</keyword>
<feature type="transmembrane region" description="Helical" evidence="8">
    <location>
        <begin position="23"/>
        <end position="45"/>
    </location>
</feature>
<accession>A0A327N7A3</accession>
<evidence type="ECO:0000256" key="4">
    <source>
        <dbReference type="ARBA" id="ARBA00022729"/>
    </source>
</evidence>
<dbReference type="GO" id="GO:0051301">
    <property type="term" value="P:cell division"/>
    <property type="evidence" value="ECO:0007669"/>
    <property type="project" value="UniProtKB-KW"/>
</dbReference>
<keyword evidence="5" id="KW-0574">Periplasm</keyword>
<dbReference type="CDD" id="cd14444">
    <property type="entry name" value="AlgX_N_like_1"/>
    <property type="match status" value="1"/>
</dbReference>
<evidence type="ECO:0000256" key="5">
    <source>
        <dbReference type="ARBA" id="ARBA00022764"/>
    </source>
</evidence>
<keyword evidence="6" id="KW-0016">Alginate biosynthesis</keyword>
<evidence type="ECO:0000313" key="11">
    <source>
        <dbReference type="Proteomes" id="UP000249493"/>
    </source>
</evidence>
<evidence type="ECO:0000256" key="7">
    <source>
        <dbReference type="ARBA" id="ARBA00023315"/>
    </source>
</evidence>
<keyword evidence="4" id="KW-0732">Signal</keyword>
<evidence type="ECO:0000256" key="3">
    <source>
        <dbReference type="ARBA" id="ARBA00022679"/>
    </source>
</evidence>
<comment type="pathway">
    <text evidence="2">Glycan biosynthesis; alginate biosynthesis.</text>
</comment>
<comment type="subcellular location">
    <subcellularLocation>
        <location evidence="1">Periplasm</location>
    </subcellularLocation>
</comment>
<evidence type="ECO:0000256" key="1">
    <source>
        <dbReference type="ARBA" id="ARBA00004418"/>
    </source>
</evidence>
<keyword evidence="10" id="KW-0131">Cell cycle</keyword>
<dbReference type="EMBL" id="QLIN01000003">
    <property type="protein sequence ID" value="RAI70633.1"/>
    <property type="molecule type" value="Genomic_DNA"/>
</dbReference>
<evidence type="ECO:0000256" key="2">
    <source>
        <dbReference type="ARBA" id="ARBA00005182"/>
    </source>
</evidence>
<dbReference type="GO" id="GO:0042121">
    <property type="term" value="P:alginic acid biosynthetic process"/>
    <property type="evidence" value="ECO:0007669"/>
    <property type="project" value="UniProtKB-UniPathway"/>
</dbReference>
<dbReference type="AlphaFoldDB" id="A0A327N7A3"/>